<organism evidence="2 3">
    <name type="scientific">Peronospora belbahrii</name>
    <dbReference type="NCBI Taxonomy" id="622444"/>
    <lineage>
        <taxon>Eukaryota</taxon>
        <taxon>Sar</taxon>
        <taxon>Stramenopiles</taxon>
        <taxon>Oomycota</taxon>
        <taxon>Peronosporomycetes</taxon>
        <taxon>Peronosporales</taxon>
        <taxon>Peronosporaceae</taxon>
        <taxon>Peronospora</taxon>
    </lineage>
</organism>
<evidence type="ECO:0008006" key="4">
    <source>
        <dbReference type="Google" id="ProtNLM"/>
    </source>
</evidence>
<feature type="region of interest" description="Disordered" evidence="1">
    <location>
        <begin position="117"/>
        <end position="171"/>
    </location>
</feature>
<evidence type="ECO:0000313" key="2">
    <source>
        <dbReference type="EMBL" id="CAH0514838.1"/>
    </source>
</evidence>
<name>A0ABN8CUE3_9STRA</name>
<proteinExistence type="predicted"/>
<comment type="caution">
    <text evidence="2">The sequence shown here is derived from an EMBL/GenBank/DDBJ whole genome shotgun (WGS) entry which is preliminary data.</text>
</comment>
<dbReference type="Proteomes" id="UP001158986">
    <property type="component" value="Unassembled WGS sequence"/>
</dbReference>
<feature type="compositionally biased region" description="Polar residues" evidence="1">
    <location>
        <begin position="120"/>
        <end position="147"/>
    </location>
</feature>
<sequence length="236" mass="27118">MDTPPLMFSGTLKVQVCHALWTKMPVQLTYCRQDYRHALPVLVIRRPGVLGGESRIPLDPCVHPVRLLATTTKMSSRLEFALEYGWHTKRFRLRAPDVSNYRQWMSSIRGALESGKRPLSTCTAERSQQDLESSILTPTANSSNNDTSRLHIGHRVSKEEEKDDDDEDGKASNSHDYFYDWKTPLQSLETAAVIDSNNMSSLIQWTTLSVRRNFFFESTAFIHQLDVQTSFWYMLL</sequence>
<protein>
    <recommendedName>
        <fullName evidence="4">PH domain-containing protein</fullName>
    </recommendedName>
</protein>
<gene>
    <name evidence="2" type="ORF">PBS001_LOCUS1576</name>
</gene>
<evidence type="ECO:0000313" key="3">
    <source>
        <dbReference type="Proteomes" id="UP001158986"/>
    </source>
</evidence>
<reference evidence="2 3" key="1">
    <citation type="submission" date="2021-11" db="EMBL/GenBank/DDBJ databases">
        <authorList>
            <person name="Islam A."/>
            <person name="Islam S."/>
            <person name="Flora M.S."/>
            <person name="Rahman M."/>
            <person name="Ziaur R.M."/>
            <person name="Epstein J.H."/>
            <person name="Hassan M."/>
            <person name="Klassen M."/>
            <person name="Woodard K."/>
            <person name="Webb A."/>
            <person name="Webby R.J."/>
            <person name="El Zowalaty M.E."/>
        </authorList>
    </citation>
    <scope>NUCLEOTIDE SEQUENCE [LARGE SCALE GENOMIC DNA]</scope>
    <source>
        <strain evidence="2">Pbs1</strain>
    </source>
</reference>
<evidence type="ECO:0000256" key="1">
    <source>
        <dbReference type="SAM" id="MobiDB-lite"/>
    </source>
</evidence>
<dbReference type="EMBL" id="CAKLCB010000084">
    <property type="protein sequence ID" value="CAH0514838.1"/>
    <property type="molecule type" value="Genomic_DNA"/>
</dbReference>
<accession>A0ABN8CUE3</accession>
<keyword evidence="3" id="KW-1185">Reference proteome</keyword>